<dbReference type="Proteomes" id="UP000626109">
    <property type="component" value="Unassembled WGS sequence"/>
</dbReference>
<dbReference type="Pfam" id="PF05903">
    <property type="entry name" value="Peptidase_C97"/>
    <property type="match status" value="1"/>
</dbReference>
<dbReference type="SMART" id="SM01179">
    <property type="entry name" value="DUF862"/>
    <property type="match status" value="1"/>
</dbReference>
<evidence type="ECO:0000256" key="3">
    <source>
        <dbReference type="ARBA" id="ARBA00022801"/>
    </source>
</evidence>
<dbReference type="GO" id="GO:0016579">
    <property type="term" value="P:protein deubiquitination"/>
    <property type="evidence" value="ECO:0007669"/>
    <property type="project" value="TreeGrafter"/>
</dbReference>
<keyword evidence="3" id="KW-0378">Hydrolase</keyword>
<evidence type="ECO:0000259" key="4">
    <source>
        <dbReference type="PROSITE" id="PS51858"/>
    </source>
</evidence>
<comment type="caution">
    <text evidence="5">The sequence shown here is derived from an EMBL/GenBank/DDBJ whole genome shotgun (WGS) entry which is preliminary data.</text>
</comment>
<evidence type="ECO:0000313" key="5">
    <source>
        <dbReference type="EMBL" id="CAE8701464.1"/>
    </source>
</evidence>
<keyword evidence="2" id="KW-0645">Protease</keyword>
<organism evidence="5 6">
    <name type="scientific">Polarella glacialis</name>
    <name type="common">Dinoflagellate</name>
    <dbReference type="NCBI Taxonomy" id="89957"/>
    <lineage>
        <taxon>Eukaryota</taxon>
        <taxon>Sar</taxon>
        <taxon>Alveolata</taxon>
        <taxon>Dinophyceae</taxon>
        <taxon>Suessiales</taxon>
        <taxon>Suessiaceae</taxon>
        <taxon>Polarella</taxon>
    </lineage>
</organism>
<comment type="similarity">
    <text evidence="1">Belongs to the DeSI family.</text>
</comment>
<dbReference type="Gene3D" id="3.90.1720.30">
    <property type="entry name" value="PPPDE domains"/>
    <property type="match status" value="1"/>
</dbReference>
<accession>A0A813KAF6</accession>
<dbReference type="EMBL" id="CAJNNW010029773">
    <property type="protein sequence ID" value="CAE8701464.1"/>
    <property type="molecule type" value="Genomic_DNA"/>
</dbReference>
<dbReference type="GO" id="GO:0006508">
    <property type="term" value="P:proteolysis"/>
    <property type="evidence" value="ECO:0007669"/>
    <property type="project" value="UniProtKB-KW"/>
</dbReference>
<evidence type="ECO:0000256" key="2">
    <source>
        <dbReference type="ARBA" id="ARBA00022670"/>
    </source>
</evidence>
<dbReference type="PROSITE" id="PS51858">
    <property type="entry name" value="PPPDE"/>
    <property type="match status" value="1"/>
</dbReference>
<dbReference type="PANTHER" id="PTHR12378:SF9">
    <property type="entry name" value="OS06G0107000 PROTEIN"/>
    <property type="match status" value="1"/>
</dbReference>
<dbReference type="InterPro" id="IPR042266">
    <property type="entry name" value="PPPDE_sf"/>
</dbReference>
<feature type="domain" description="PPPDE" evidence="4">
    <location>
        <begin position="1"/>
        <end position="126"/>
    </location>
</feature>
<dbReference type="InterPro" id="IPR008580">
    <property type="entry name" value="PPPDE_dom"/>
</dbReference>
<gene>
    <name evidence="5" type="ORF">PGLA2088_LOCUS32021</name>
</gene>
<evidence type="ECO:0000256" key="1">
    <source>
        <dbReference type="ARBA" id="ARBA00008140"/>
    </source>
</evidence>
<dbReference type="AlphaFoldDB" id="A0A813KAF6"/>
<evidence type="ECO:0000313" key="6">
    <source>
        <dbReference type="Proteomes" id="UP000626109"/>
    </source>
</evidence>
<reference evidence="5" key="1">
    <citation type="submission" date="2021-02" db="EMBL/GenBank/DDBJ databases">
        <authorList>
            <person name="Dougan E. K."/>
            <person name="Rhodes N."/>
            <person name="Thang M."/>
            <person name="Chan C."/>
        </authorList>
    </citation>
    <scope>NUCLEOTIDE SEQUENCE</scope>
</reference>
<proteinExistence type="inferred from homology"/>
<feature type="non-terminal residue" evidence="5">
    <location>
        <position position="1"/>
    </location>
</feature>
<name>A0A813KAF6_POLGL</name>
<sequence>VNQVLHAIGTGLFHAAVEVDGLEWSYGHSRGPGIFSNKPRGCKAHGYRESLPMGETSLSSEEVQFVLEEMKPLWPGTEYELLTHNCTHFARAFCMRLGVKRVPSWVTSLASAGATVQGGTVMIKNVLQAPLVIAAAKAGRIEQGVLDIVQAGEAANGPTRHQTQLGNFATGLAVVGQARAIVVGKNIEGVAHQGSAARHRENYRLGDFTRGLAVIGQARFEGVSHHSQHRENSRLGDFNRGLAVIGQEAREREAEEARGEGEADLEEEVAVSPVKRAARNAADWAKGGAMFVSLAGLSRAKSRAVSKLSHDAEARNQQAGGVP</sequence>
<dbReference type="GO" id="GO:0101005">
    <property type="term" value="F:deubiquitinase activity"/>
    <property type="evidence" value="ECO:0007669"/>
    <property type="project" value="TreeGrafter"/>
</dbReference>
<protein>
    <recommendedName>
        <fullName evidence="4">PPPDE domain-containing protein</fullName>
    </recommendedName>
</protein>
<dbReference type="PANTHER" id="PTHR12378">
    <property type="entry name" value="DESUMOYLATING ISOPEPTIDASE"/>
    <property type="match status" value="1"/>
</dbReference>